<evidence type="ECO:0000313" key="2">
    <source>
        <dbReference type="Proteomes" id="UP000515240"/>
    </source>
</evidence>
<protein>
    <submittedName>
        <fullName evidence="1">Baseplate J/gp47 family protein</fullName>
    </submittedName>
</protein>
<reference evidence="1 2" key="1">
    <citation type="journal article" date="2020" name="G3 (Bethesda)">
        <title>CeMbio - The Caenorhabditis elegans Microbiome Resource.</title>
        <authorList>
            <person name="Dirksen P."/>
            <person name="Assie A."/>
            <person name="Zimmermann J."/>
            <person name="Zhang F."/>
            <person name="Tietje A.M."/>
            <person name="Marsh S.A."/>
            <person name="Felix M.A."/>
            <person name="Shapira M."/>
            <person name="Kaleta C."/>
            <person name="Schulenburg H."/>
            <person name="Samuel B."/>
        </authorList>
    </citation>
    <scope>NUCLEOTIDE SEQUENCE [LARGE SCALE GENOMIC DNA]</scope>
    <source>
        <strain evidence="1 2">BIGb0172</strain>
    </source>
</reference>
<name>A0A7G5EHW8_9BURK</name>
<dbReference type="EMBL" id="CP058554">
    <property type="protein sequence ID" value="QMV73593.1"/>
    <property type="molecule type" value="Genomic_DNA"/>
</dbReference>
<keyword evidence="2" id="KW-1185">Reference proteome</keyword>
<dbReference type="PIRSF" id="PIRSF020481">
    <property type="entry name" value="BAP"/>
    <property type="match status" value="1"/>
</dbReference>
<dbReference type="InterPro" id="IPR014507">
    <property type="entry name" value="Baseplate_assembly_J_pred"/>
</dbReference>
<dbReference type="AlphaFoldDB" id="A0A7G5EHW8"/>
<organism evidence="1 2">
    <name type="scientific">Comamonas piscis</name>
    <dbReference type="NCBI Taxonomy" id="1562974"/>
    <lineage>
        <taxon>Bacteria</taxon>
        <taxon>Pseudomonadati</taxon>
        <taxon>Pseudomonadota</taxon>
        <taxon>Betaproteobacteria</taxon>
        <taxon>Burkholderiales</taxon>
        <taxon>Comamonadaceae</taxon>
        <taxon>Comamonas</taxon>
    </lineage>
</organism>
<proteinExistence type="predicted"/>
<gene>
    <name evidence="1" type="ORF">HS961_12575</name>
</gene>
<dbReference type="KEGG" id="cpis:HS961_12575"/>
<evidence type="ECO:0000313" key="1">
    <source>
        <dbReference type="EMBL" id="QMV73593.1"/>
    </source>
</evidence>
<dbReference type="Proteomes" id="UP000515240">
    <property type="component" value="Chromosome"/>
</dbReference>
<sequence>MIELATLPAPDVVEALNYETILATSKADLADLLRPYLPAVDDVLALESEPVTKLLESFAMREMAYRARVNDAARAHLLAFAKGADLDHIAALVGVTRMDGEADNRLRTRVQLRIAALASQGTREYYEFQAMTASLNVRAAMATSPLAGKVLLQLWCQDQAQAAATLAAVSAVLNSDAGRMLGVPITVVVSQPKAVNITANIYRTRNAPANLQQLLQTRLQDAFASMGDLRATVARSYITTLVHVEGVARVEYPDSTAPAEVTSIPVGYFPTLGQVLLVDMGVA</sequence>
<accession>A0A7G5EHW8</accession>
<dbReference type="RefSeq" id="WP_182322432.1">
    <property type="nucleotide sequence ID" value="NZ_CP058554.1"/>
</dbReference>